<dbReference type="CDD" id="cd00751">
    <property type="entry name" value="thiolase"/>
    <property type="match status" value="1"/>
</dbReference>
<feature type="domain" description="Thiolase C-terminal" evidence="14">
    <location>
        <begin position="378"/>
        <end position="498"/>
    </location>
</feature>
<dbReference type="SUPFAM" id="SSF53901">
    <property type="entry name" value="Thiolase-like"/>
    <property type="match status" value="2"/>
</dbReference>
<evidence type="ECO:0000256" key="12">
    <source>
        <dbReference type="SAM" id="MobiDB-lite"/>
    </source>
</evidence>
<evidence type="ECO:0000256" key="3">
    <source>
        <dbReference type="ARBA" id="ARBA00010982"/>
    </source>
</evidence>
<protein>
    <recommendedName>
        <fullName evidence="10">acetyl-CoA C-acyltransferase</fullName>
        <ecNumber evidence="10">2.3.1.16</ecNumber>
    </recommendedName>
</protein>
<feature type="region of interest" description="Disordered" evidence="12">
    <location>
        <begin position="1"/>
        <end position="39"/>
    </location>
</feature>
<feature type="compositionally biased region" description="Basic and acidic residues" evidence="12">
    <location>
        <begin position="8"/>
        <end position="27"/>
    </location>
</feature>
<comment type="subcellular location">
    <subcellularLocation>
        <location evidence="1">Peroxisome</location>
    </subcellularLocation>
</comment>
<dbReference type="GO" id="GO:0010124">
    <property type="term" value="P:phenylacetate catabolic process"/>
    <property type="evidence" value="ECO:0007669"/>
    <property type="project" value="TreeGrafter"/>
</dbReference>
<keyword evidence="8" id="KW-0576">Peroxisome</keyword>
<comment type="similarity">
    <text evidence="3 11">Belongs to the thiolase-like superfamily. Thiolase family.</text>
</comment>
<keyword evidence="4 11" id="KW-0808">Transferase</keyword>
<evidence type="ECO:0000256" key="4">
    <source>
        <dbReference type="ARBA" id="ARBA00022679"/>
    </source>
</evidence>
<dbReference type="InterPro" id="IPR016039">
    <property type="entry name" value="Thiolase-like"/>
</dbReference>
<dbReference type="PANTHER" id="PTHR43853:SF8">
    <property type="entry name" value="3-KETOACYL-COA THIOLASE, PEROXISOMAL"/>
    <property type="match status" value="1"/>
</dbReference>
<evidence type="ECO:0000256" key="2">
    <source>
        <dbReference type="ARBA" id="ARBA00005189"/>
    </source>
</evidence>
<dbReference type="AlphaFoldDB" id="A0A1Q9ETQ1"/>
<evidence type="ECO:0000313" key="15">
    <source>
        <dbReference type="EMBL" id="OLQ10806.1"/>
    </source>
</evidence>
<proteinExistence type="inferred from homology"/>
<evidence type="ECO:0000256" key="5">
    <source>
        <dbReference type="ARBA" id="ARBA00022832"/>
    </source>
</evidence>
<dbReference type="PROSITE" id="PS00098">
    <property type="entry name" value="THIOLASE_1"/>
    <property type="match status" value="1"/>
</dbReference>
<dbReference type="InterPro" id="IPR050215">
    <property type="entry name" value="Thiolase-like_sf_Thiolase"/>
</dbReference>
<evidence type="ECO:0000256" key="9">
    <source>
        <dbReference type="ARBA" id="ARBA00023315"/>
    </source>
</evidence>
<evidence type="ECO:0000256" key="7">
    <source>
        <dbReference type="ARBA" id="ARBA00023098"/>
    </source>
</evidence>
<keyword evidence="6" id="KW-0809">Transit peptide</keyword>
<dbReference type="InterPro" id="IPR020617">
    <property type="entry name" value="Thiolase_C"/>
</dbReference>
<dbReference type="EC" id="2.3.1.16" evidence="10"/>
<evidence type="ECO:0000256" key="1">
    <source>
        <dbReference type="ARBA" id="ARBA00004275"/>
    </source>
</evidence>
<evidence type="ECO:0000256" key="10">
    <source>
        <dbReference type="ARBA" id="ARBA00024073"/>
    </source>
</evidence>
<evidence type="ECO:0000256" key="11">
    <source>
        <dbReference type="RuleBase" id="RU003557"/>
    </source>
</evidence>
<dbReference type="Gene3D" id="3.40.47.10">
    <property type="match status" value="1"/>
</dbReference>
<dbReference type="InterPro" id="IPR020616">
    <property type="entry name" value="Thiolase_N"/>
</dbReference>
<evidence type="ECO:0000256" key="8">
    <source>
        <dbReference type="ARBA" id="ARBA00023140"/>
    </source>
</evidence>
<dbReference type="InterPro" id="IPR020610">
    <property type="entry name" value="Thiolase_AS"/>
</dbReference>
<dbReference type="InterPro" id="IPR020615">
    <property type="entry name" value="Thiolase_acyl_enz_int_AS"/>
</dbReference>
<gene>
    <name evidence="15" type="primary">Acaa1b</name>
    <name evidence="15" type="ORF">AK812_SmicGene5422</name>
</gene>
<dbReference type="OrthoDB" id="5404651at2759"/>
<dbReference type="GO" id="GO:0003988">
    <property type="term" value="F:acetyl-CoA C-acyltransferase activity"/>
    <property type="evidence" value="ECO:0007669"/>
    <property type="project" value="UniProtKB-EC"/>
</dbReference>
<dbReference type="Pfam" id="PF00108">
    <property type="entry name" value="Thiolase_N"/>
    <property type="match status" value="1"/>
</dbReference>
<sequence>MRAYIQEIHQREQAEQEASSLRHEPREVTSGGDPALQAAQAELQAEVPEQKISGPFFTAQEALPQASRIRFPSDPKMQRLQRLAGHVVAAAESSPELVAQPTAAISGATPGDDDVVICCALRSAVGKAGKGFKEMPPEDLLAEVFKVVIDRTKIDPKEIGDCVIGNALQPGAGGFGTRMSMFLAGLPYEVPMYTINRQCSSGLQAVATVAQSIKAGTIDVGLAGGVESMSTYPMACAYDQKKLSPNIMKNAMAKACILSMGITSENVAEKYNISRETQDKFAEASHEKALKAQKEGLFDSEIIPIKTTQTDKEGNKKEVVISKDEGPRPGTTFEVLSKMKPAFKEGGSTTAGNASQLSDGAALVLLARRSKAKELGLPILARFRSFAAVGVDPHVMGIGPAYAIPPALKQAGLSVGDVDIFEINEAFASQAFMSINHLSIPMEKVNPKGGAIALGHPLGCTGSRQIASLLPELKRQGKKIGVVSMCIGSGMGAAGVIESEQ</sequence>
<evidence type="ECO:0000313" key="16">
    <source>
        <dbReference type="Proteomes" id="UP000186817"/>
    </source>
</evidence>
<dbReference type="FunFam" id="3.40.47.10:FF:000010">
    <property type="entry name" value="Acetyl-CoA acetyltransferase (Thiolase)"/>
    <property type="match status" value="1"/>
</dbReference>
<feature type="domain" description="Thiolase N-terminal" evidence="13">
    <location>
        <begin position="115"/>
        <end position="369"/>
    </location>
</feature>
<comment type="caution">
    <text evidence="15">The sequence shown here is derived from an EMBL/GenBank/DDBJ whole genome shotgun (WGS) entry which is preliminary data.</text>
</comment>
<dbReference type="PROSITE" id="PS00737">
    <property type="entry name" value="THIOLASE_2"/>
    <property type="match status" value="1"/>
</dbReference>
<dbReference type="PROSITE" id="PS00099">
    <property type="entry name" value="THIOLASE_3"/>
    <property type="match status" value="1"/>
</dbReference>
<evidence type="ECO:0000259" key="13">
    <source>
        <dbReference type="Pfam" id="PF00108"/>
    </source>
</evidence>
<keyword evidence="16" id="KW-1185">Reference proteome</keyword>
<dbReference type="GO" id="GO:0006635">
    <property type="term" value="P:fatty acid beta-oxidation"/>
    <property type="evidence" value="ECO:0007669"/>
    <property type="project" value="TreeGrafter"/>
</dbReference>
<dbReference type="GO" id="GO:0005777">
    <property type="term" value="C:peroxisome"/>
    <property type="evidence" value="ECO:0007669"/>
    <property type="project" value="UniProtKB-SubCell"/>
</dbReference>
<organism evidence="15 16">
    <name type="scientific">Symbiodinium microadriaticum</name>
    <name type="common">Dinoflagellate</name>
    <name type="synonym">Zooxanthella microadriatica</name>
    <dbReference type="NCBI Taxonomy" id="2951"/>
    <lineage>
        <taxon>Eukaryota</taxon>
        <taxon>Sar</taxon>
        <taxon>Alveolata</taxon>
        <taxon>Dinophyceae</taxon>
        <taxon>Suessiales</taxon>
        <taxon>Symbiodiniaceae</taxon>
        <taxon>Symbiodinium</taxon>
    </lineage>
</organism>
<reference evidence="15 16" key="1">
    <citation type="submission" date="2016-02" db="EMBL/GenBank/DDBJ databases">
        <title>Genome analysis of coral dinoflagellate symbionts highlights evolutionary adaptations to a symbiotic lifestyle.</title>
        <authorList>
            <person name="Aranda M."/>
            <person name="Li Y."/>
            <person name="Liew Y.J."/>
            <person name="Baumgarten S."/>
            <person name="Simakov O."/>
            <person name="Wilson M."/>
            <person name="Piel J."/>
            <person name="Ashoor H."/>
            <person name="Bougouffa S."/>
            <person name="Bajic V.B."/>
            <person name="Ryu T."/>
            <person name="Ravasi T."/>
            <person name="Bayer T."/>
            <person name="Micklem G."/>
            <person name="Kim H."/>
            <person name="Bhak J."/>
            <person name="Lajeunesse T.C."/>
            <person name="Voolstra C.R."/>
        </authorList>
    </citation>
    <scope>NUCLEOTIDE SEQUENCE [LARGE SCALE GENOMIC DNA]</scope>
    <source>
        <strain evidence="15 16">CCMP2467</strain>
    </source>
</reference>
<evidence type="ECO:0000256" key="6">
    <source>
        <dbReference type="ARBA" id="ARBA00022946"/>
    </source>
</evidence>
<dbReference type="EMBL" id="LSRX01000071">
    <property type="protein sequence ID" value="OLQ10806.1"/>
    <property type="molecule type" value="Genomic_DNA"/>
</dbReference>
<accession>A0A1Q9ETQ1</accession>
<keyword evidence="5" id="KW-0276">Fatty acid metabolism</keyword>
<comment type="pathway">
    <text evidence="2">Lipid metabolism.</text>
</comment>
<dbReference type="Proteomes" id="UP000186817">
    <property type="component" value="Unassembled WGS sequence"/>
</dbReference>
<name>A0A1Q9ETQ1_SYMMI</name>
<dbReference type="NCBIfam" id="TIGR01930">
    <property type="entry name" value="AcCoA-C-Actrans"/>
    <property type="match status" value="1"/>
</dbReference>
<dbReference type="InterPro" id="IPR002155">
    <property type="entry name" value="Thiolase"/>
</dbReference>
<evidence type="ECO:0000259" key="14">
    <source>
        <dbReference type="Pfam" id="PF02803"/>
    </source>
</evidence>
<dbReference type="Pfam" id="PF02803">
    <property type="entry name" value="Thiolase_C"/>
    <property type="match status" value="1"/>
</dbReference>
<keyword evidence="9 11" id="KW-0012">Acyltransferase</keyword>
<dbReference type="OMA" id="NASPMND"/>
<keyword evidence="7" id="KW-0443">Lipid metabolism</keyword>
<dbReference type="InterPro" id="IPR020613">
    <property type="entry name" value="Thiolase_CS"/>
</dbReference>
<dbReference type="PANTHER" id="PTHR43853">
    <property type="entry name" value="3-KETOACYL-COA THIOLASE, PEROXISOMAL"/>
    <property type="match status" value="1"/>
</dbReference>